<dbReference type="Proteomes" id="UP001501705">
    <property type="component" value="Unassembled WGS sequence"/>
</dbReference>
<accession>A0ABP4PAV2</accession>
<evidence type="ECO:0000313" key="1">
    <source>
        <dbReference type="EMBL" id="GAA1577133.1"/>
    </source>
</evidence>
<reference evidence="2" key="1">
    <citation type="journal article" date="2019" name="Int. J. Syst. Evol. Microbiol.">
        <title>The Global Catalogue of Microorganisms (GCM) 10K type strain sequencing project: providing services to taxonomists for standard genome sequencing and annotation.</title>
        <authorList>
            <consortium name="The Broad Institute Genomics Platform"/>
            <consortium name="The Broad Institute Genome Sequencing Center for Infectious Disease"/>
            <person name="Wu L."/>
            <person name="Ma J."/>
        </authorList>
    </citation>
    <scope>NUCLEOTIDE SEQUENCE [LARGE SCALE GENOMIC DNA]</scope>
    <source>
        <strain evidence="2">JCM 15572</strain>
    </source>
</reference>
<evidence type="ECO:0000313" key="2">
    <source>
        <dbReference type="Proteomes" id="UP001501705"/>
    </source>
</evidence>
<protein>
    <submittedName>
        <fullName evidence="1">Uncharacterized protein</fullName>
    </submittedName>
</protein>
<organism evidence="1 2">
    <name type="scientific">Kribbella hippodromi</name>
    <dbReference type="NCBI Taxonomy" id="434347"/>
    <lineage>
        <taxon>Bacteria</taxon>
        <taxon>Bacillati</taxon>
        <taxon>Actinomycetota</taxon>
        <taxon>Actinomycetes</taxon>
        <taxon>Propionibacteriales</taxon>
        <taxon>Kribbellaceae</taxon>
        <taxon>Kribbella</taxon>
    </lineage>
</organism>
<proteinExistence type="predicted"/>
<sequence length="90" mass="9854">MGLRGIGRASLHGDDRWERRITFGAAGVGAAGFGGCDRDRGAWGWGDGGVGRGCVGQALRRWVGGGDELGRIGFQQFEWLKCFRELRWLE</sequence>
<comment type="caution">
    <text evidence="1">The sequence shown here is derived from an EMBL/GenBank/DDBJ whole genome shotgun (WGS) entry which is preliminary data.</text>
</comment>
<name>A0ABP4PAV2_9ACTN</name>
<keyword evidence="2" id="KW-1185">Reference proteome</keyword>
<dbReference type="EMBL" id="BAAAPH010000011">
    <property type="protein sequence ID" value="GAA1577133.1"/>
    <property type="molecule type" value="Genomic_DNA"/>
</dbReference>
<gene>
    <name evidence="1" type="ORF">GCM10009804_37150</name>
</gene>